<dbReference type="PANTHER" id="PTHR48111:SF22">
    <property type="entry name" value="REGULATOR OF RPOS"/>
    <property type="match status" value="1"/>
</dbReference>
<feature type="domain" description="Response regulatory" evidence="10">
    <location>
        <begin position="2"/>
        <end position="116"/>
    </location>
</feature>
<dbReference type="PATRIC" id="fig|476652.3.peg.1527"/>
<dbReference type="RefSeq" id="WP_047809340.1">
    <property type="nucleotide sequence ID" value="NZ_LDZY01000004.1"/>
</dbReference>
<comment type="caution">
    <text evidence="12">The sequence shown here is derived from an EMBL/GenBank/DDBJ whole genome shotgun (WGS) entry which is preliminary data.</text>
</comment>
<sequence>MRILLVEDDIHLGEILVRGLFEEGYHVDRAVDGNEAELFYLHRDYSVIILDRMLPDMRGEDLLQKWRQNNCTVPILMLTAMDAVSDRVTGLKAGADDYLCKPFAFAELLARIEVLQRRGSLNITPLLKAGTLELNPQTRLLTYRERSVMLNRLEYELMDVFIRHSGQILSKETLAEQCWQDPWDASDNTIEAQIKNLRKKLRLIDNRAWIKTMRGVGYRLEVE</sequence>
<dbReference type="Proteomes" id="UP000036356">
    <property type="component" value="Unassembled WGS sequence"/>
</dbReference>
<dbReference type="EMBL" id="LDZY01000004">
    <property type="protein sequence ID" value="KLU66818.1"/>
    <property type="molecule type" value="Genomic_DNA"/>
</dbReference>
<dbReference type="GO" id="GO:0006355">
    <property type="term" value="P:regulation of DNA-templated transcription"/>
    <property type="evidence" value="ECO:0007669"/>
    <property type="project" value="InterPro"/>
</dbReference>
<dbReference type="SUPFAM" id="SSF52172">
    <property type="entry name" value="CheY-like"/>
    <property type="match status" value="1"/>
</dbReference>
<dbReference type="PANTHER" id="PTHR48111">
    <property type="entry name" value="REGULATOR OF RPOS"/>
    <property type="match status" value="1"/>
</dbReference>
<dbReference type="Gene3D" id="6.10.250.690">
    <property type="match status" value="1"/>
</dbReference>
<dbReference type="GO" id="GO:0032993">
    <property type="term" value="C:protein-DNA complex"/>
    <property type="evidence" value="ECO:0007669"/>
    <property type="project" value="TreeGrafter"/>
</dbReference>
<dbReference type="GO" id="GO:0005829">
    <property type="term" value="C:cytosol"/>
    <property type="evidence" value="ECO:0007669"/>
    <property type="project" value="TreeGrafter"/>
</dbReference>
<keyword evidence="4" id="KW-0805">Transcription regulation</keyword>
<comment type="function">
    <text evidence="7">May play the central regulatory role in sporulation. It may be an element of the effector pathway responsible for the activation of sporulation genes in response to nutritional stress. Spo0A may act in concert with spo0H (a sigma factor) to control the expression of some genes that are critical to the sporulation process.</text>
</comment>
<evidence type="ECO:0000259" key="11">
    <source>
        <dbReference type="PROSITE" id="PS51755"/>
    </source>
</evidence>
<protein>
    <recommendedName>
        <fullName evidence="1">Stage 0 sporulation protein A homolog</fullName>
    </recommendedName>
</protein>
<keyword evidence="5 9" id="KW-0238">DNA-binding</keyword>
<accession>A0A0J1FUZ2</accession>
<evidence type="ECO:0000256" key="4">
    <source>
        <dbReference type="ARBA" id="ARBA00023015"/>
    </source>
</evidence>
<dbReference type="FunFam" id="3.40.50.2300:FF:000002">
    <property type="entry name" value="DNA-binding response regulator PhoP"/>
    <property type="match status" value="1"/>
</dbReference>
<dbReference type="PROSITE" id="PS50110">
    <property type="entry name" value="RESPONSE_REGULATORY"/>
    <property type="match status" value="1"/>
</dbReference>
<feature type="domain" description="OmpR/PhoB-type" evidence="11">
    <location>
        <begin position="124"/>
        <end position="222"/>
    </location>
</feature>
<keyword evidence="13" id="KW-1185">Reference proteome</keyword>
<evidence type="ECO:0000256" key="9">
    <source>
        <dbReference type="PROSITE-ProRule" id="PRU01091"/>
    </source>
</evidence>
<evidence type="ECO:0000256" key="3">
    <source>
        <dbReference type="ARBA" id="ARBA00023012"/>
    </source>
</evidence>
<proteinExistence type="predicted"/>
<dbReference type="InterPro" id="IPR001867">
    <property type="entry name" value="OmpR/PhoB-type_DNA-bd"/>
</dbReference>
<dbReference type="CDD" id="cd17624">
    <property type="entry name" value="REC_OmpR_PmrA-like"/>
    <property type="match status" value="1"/>
</dbReference>
<keyword evidence="3" id="KW-0902">Two-component regulatory system</keyword>
<dbReference type="InterPro" id="IPR036388">
    <property type="entry name" value="WH-like_DNA-bd_sf"/>
</dbReference>
<dbReference type="Gene3D" id="1.10.10.10">
    <property type="entry name" value="Winged helix-like DNA-binding domain superfamily/Winged helix DNA-binding domain"/>
    <property type="match status" value="1"/>
</dbReference>
<organism evidence="12 13">
    <name type="scientific">Desulfosporosinus acididurans</name>
    <dbReference type="NCBI Taxonomy" id="476652"/>
    <lineage>
        <taxon>Bacteria</taxon>
        <taxon>Bacillati</taxon>
        <taxon>Bacillota</taxon>
        <taxon>Clostridia</taxon>
        <taxon>Eubacteriales</taxon>
        <taxon>Desulfitobacteriaceae</taxon>
        <taxon>Desulfosporosinus</taxon>
    </lineage>
</organism>
<evidence type="ECO:0000313" key="13">
    <source>
        <dbReference type="Proteomes" id="UP000036356"/>
    </source>
</evidence>
<dbReference type="GO" id="GO:0000976">
    <property type="term" value="F:transcription cis-regulatory region binding"/>
    <property type="evidence" value="ECO:0007669"/>
    <property type="project" value="TreeGrafter"/>
</dbReference>
<dbReference type="SMART" id="SM00862">
    <property type="entry name" value="Trans_reg_C"/>
    <property type="match status" value="1"/>
</dbReference>
<dbReference type="Gene3D" id="3.40.50.2300">
    <property type="match status" value="1"/>
</dbReference>
<dbReference type="GO" id="GO:0000156">
    <property type="term" value="F:phosphorelay response regulator activity"/>
    <property type="evidence" value="ECO:0007669"/>
    <property type="project" value="TreeGrafter"/>
</dbReference>
<feature type="modified residue" description="4-aspartylphosphate" evidence="8">
    <location>
        <position position="51"/>
    </location>
</feature>
<dbReference type="STRING" id="476652.DEAC_c14860"/>
<dbReference type="InterPro" id="IPR039420">
    <property type="entry name" value="WalR-like"/>
</dbReference>
<dbReference type="SUPFAM" id="SSF46894">
    <property type="entry name" value="C-terminal effector domain of the bipartite response regulators"/>
    <property type="match status" value="1"/>
</dbReference>
<reference evidence="12 13" key="1">
    <citation type="submission" date="2015-06" db="EMBL/GenBank/DDBJ databases">
        <title>Draft genome of the moderately acidophilic sulfate reducer Candidatus Desulfosporosinus acididurans strain M1.</title>
        <authorList>
            <person name="Poehlein A."/>
            <person name="Petzsch P."/>
            <person name="Johnson B.D."/>
            <person name="Schloemann M."/>
            <person name="Daniel R."/>
            <person name="Muehling M."/>
        </authorList>
    </citation>
    <scope>NUCLEOTIDE SEQUENCE [LARGE SCALE GENOMIC DNA]</scope>
    <source>
        <strain evidence="12 13">M1</strain>
    </source>
</reference>
<dbReference type="Pfam" id="PF00072">
    <property type="entry name" value="Response_reg"/>
    <property type="match status" value="1"/>
</dbReference>
<dbReference type="SMART" id="SM00448">
    <property type="entry name" value="REC"/>
    <property type="match status" value="1"/>
</dbReference>
<evidence type="ECO:0000256" key="5">
    <source>
        <dbReference type="ARBA" id="ARBA00023125"/>
    </source>
</evidence>
<feature type="DNA-binding region" description="OmpR/PhoB-type" evidence="9">
    <location>
        <begin position="124"/>
        <end position="222"/>
    </location>
</feature>
<dbReference type="PROSITE" id="PS51755">
    <property type="entry name" value="OMPR_PHOB"/>
    <property type="match status" value="1"/>
</dbReference>
<name>A0A0J1FUZ2_9FIRM</name>
<dbReference type="AlphaFoldDB" id="A0A0J1FUZ2"/>
<dbReference type="Pfam" id="PF00486">
    <property type="entry name" value="Trans_reg_C"/>
    <property type="match status" value="1"/>
</dbReference>
<gene>
    <name evidence="12" type="primary">cusR</name>
    <name evidence="12" type="ORF">DEAC_c14860</name>
</gene>
<evidence type="ECO:0000256" key="1">
    <source>
        <dbReference type="ARBA" id="ARBA00018672"/>
    </source>
</evidence>
<keyword evidence="2 8" id="KW-0597">Phosphoprotein</keyword>
<dbReference type="InterPro" id="IPR001789">
    <property type="entry name" value="Sig_transdc_resp-reg_receiver"/>
</dbReference>
<dbReference type="InterPro" id="IPR016032">
    <property type="entry name" value="Sig_transdc_resp-reg_C-effctor"/>
</dbReference>
<evidence type="ECO:0000256" key="7">
    <source>
        <dbReference type="ARBA" id="ARBA00024867"/>
    </source>
</evidence>
<dbReference type="CDD" id="cd00383">
    <property type="entry name" value="trans_reg_C"/>
    <property type="match status" value="1"/>
</dbReference>
<evidence type="ECO:0000259" key="10">
    <source>
        <dbReference type="PROSITE" id="PS50110"/>
    </source>
</evidence>
<evidence type="ECO:0000256" key="2">
    <source>
        <dbReference type="ARBA" id="ARBA00022553"/>
    </source>
</evidence>
<keyword evidence="6" id="KW-0804">Transcription</keyword>
<evidence type="ECO:0000256" key="8">
    <source>
        <dbReference type="PROSITE-ProRule" id="PRU00169"/>
    </source>
</evidence>
<evidence type="ECO:0000313" key="12">
    <source>
        <dbReference type="EMBL" id="KLU66818.1"/>
    </source>
</evidence>
<evidence type="ECO:0000256" key="6">
    <source>
        <dbReference type="ARBA" id="ARBA00023163"/>
    </source>
</evidence>
<dbReference type="InterPro" id="IPR011006">
    <property type="entry name" value="CheY-like_superfamily"/>
</dbReference>